<comment type="caution">
    <text evidence="2">The sequence shown here is derived from an EMBL/GenBank/DDBJ whole genome shotgun (WGS) entry which is preliminary data.</text>
</comment>
<dbReference type="AlphaFoldDB" id="A0A7C1FLU8"/>
<reference evidence="2" key="1">
    <citation type="journal article" date="2020" name="mSystems">
        <title>Genome- and Community-Level Interaction Insights into Carbon Utilization and Element Cycling Functions of Hydrothermarchaeota in Hydrothermal Sediment.</title>
        <authorList>
            <person name="Zhou Z."/>
            <person name="Liu Y."/>
            <person name="Xu W."/>
            <person name="Pan J."/>
            <person name="Luo Z.H."/>
            <person name="Li M."/>
        </authorList>
    </citation>
    <scope>NUCLEOTIDE SEQUENCE [LARGE SCALE GENOMIC DNA]</scope>
    <source>
        <strain evidence="2">SpSt-289</strain>
    </source>
</reference>
<dbReference type="InterPro" id="IPR043519">
    <property type="entry name" value="NT_sf"/>
</dbReference>
<dbReference type="CDD" id="cd05403">
    <property type="entry name" value="NT_KNTase_like"/>
    <property type="match status" value="1"/>
</dbReference>
<protein>
    <submittedName>
        <fullName evidence="2">Nucleotidyltransferase domain-containing protein</fullName>
    </submittedName>
</protein>
<proteinExistence type="predicted"/>
<accession>A0A7C1FLU8</accession>
<dbReference type="Gene3D" id="3.30.460.10">
    <property type="entry name" value="Beta Polymerase, domain 2"/>
    <property type="match status" value="1"/>
</dbReference>
<dbReference type="Pfam" id="PF18765">
    <property type="entry name" value="Polbeta"/>
    <property type="match status" value="1"/>
</dbReference>
<dbReference type="GO" id="GO:0016740">
    <property type="term" value="F:transferase activity"/>
    <property type="evidence" value="ECO:0007669"/>
    <property type="project" value="UniProtKB-KW"/>
</dbReference>
<dbReference type="InterPro" id="IPR041633">
    <property type="entry name" value="Polbeta"/>
</dbReference>
<dbReference type="PANTHER" id="PTHR43449">
    <property type="entry name" value="NUCLEOTIDYLTRANSFERASE"/>
    <property type="match status" value="1"/>
</dbReference>
<sequence length="113" mass="12917">MSDLGNELECLAERLRPIFRQWGVQRAIVFGSLARGDATHRSDLDLIIIMETSKRFLDRYDNLLAPIAKAVPERPVDLFIYTPQELAQIAHRRFVASALREGKTIYESEQESA</sequence>
<evidence type="ECO:0000259" key="1">
    <source>
        <dbReference type="Pfam" id="PF18765"/>
    </source>
</evidence>
<dbReference type="SUPFAM" id="SSF81301">
    <property type="entry name" value="Nucleotidyltransferase"/>
    <property type="match status" value="1"/>
</dbReference>
<dbReference type="EMBL" id="DSMG01000001">
    <property type="protein sequence ID" value="HDX29878.1"/>
    <property type="molecule type" value="Genomic_DNA"/>
</dbReference>
<organism evidence="2">
    <name type="scientific">Caldilinea aerophila</name>
    <dbReference type="NCBI Taxonomy" id="133453"/>
    <lineage>
        <taxon>Bacteria</taxon>
        <taxon>Bacillati</taxon>
        <taxon>Chloroflexota</taxon>
        <taxon>Caldilineae</taxon>
        <taxon>Caldilineales</taxon>
        <taxon>Caldilineaceae</taxon>
        <taxon>Caldilinea</taxon>
    </lineage>
</organism>
<feature type="domain" description="Polymerase beta nucleotidyltransferase" evidence="1">
    <location>
        <begin position="15"/>
        <end position="110"/>
    </location>
</feature>
<dbReference type="PANTHER" id="PTHR43449:SF1">
    <property type="entry name" value="POLYMERASE BETA NUCLEOTIDYLTRANSFERASE DOMAIN-CONTAINING PROTEIN"/>
    <property type="match status" value="1"/>
</dbReference>
<name>A0A7C1FLU8_9CHLR</name>
<evidence type="ECO:0000313" key="2">
    <source>
        <dbReference type="EMBL" id="HDX29878.1"/>
    </source>
</evidence>
<gene>
    <name evidence="2" type="ORF">ENQ20_00105</name>
</gene>
<keyword evidence="2" id="KW-0808">Transferase</keyword>